<accession>A0ABN1NTP2</accession>
<name>A0ABN1NTP2_9ACTN</name>
<evidence type="ECO:0000313" key="2">
    <source>
        <dbReference type="Proteomes" id="UP001501578"/>
    </source>
</evidence>
<proteinExistence type="predicted"/>
<reference evidence="1 2" key="1">
    <citation type="journal article" date="2019" name="Int. J. Syst. Evol. Microbiol.">
        <title>The Global Catalogue of Microorganisms (GCM) 10K type strain sequencing project: providing services to taxonomists for standard genome sequencing and annotation.</title>
        <authorList>
            <consortium name="The Broad Institute Genomics Platform"/>
            <consortium name="The Broad Institute Genome Sequencing Center for Infectious Disease"/>
            <person name="Wu L."/>
            <person name="Ma J."/>
        </authorList>
    </citation>
    <scope>NUCLEOTIDE SEQUENCE [LARGE SCALE GENOMIC DNA]</scope>
    <source>
        <strain evidence="1 2">JCM 11136</strain>
    </source>
</reference>
<dbReference type="RefSeq" id="WP_343948638.1">
    <property type="nucleotide sequence ID" value="NZ_BAAAHQ010000004.1"/>
</dbReference>
<comment type="caution">
    <text evidence="1">The sequence shown here is derived from an EMBL/GenBank/DDBJ whole genome shotgun (WGS) entry which is preliminary data.</text>
</comment>
<dbReference type="Proteomes" id="UP001501578">
    <property type="component" value="Unassembled WGS sequence"/>
</dbReference>
<evidence type="ECO:0000313" key="1">
    <source>
        <dbReference type="EMBL" id="GAA0916362.1"/>
    </source>
</evidence>
<protein>
    <submittedName>
        <fullName evidence="1">Uncharacterized protein</fullName>
    </submittedName>
</protein>
<sequence length="133" mass="15629">MSENTELGWRILRETEQAHEWREQNPALFFEELCADLWRTDPVDEALEIFRIRVRNAAWWASDVVDCVEKVLIERPEWAARTLERSADLWFGSPAEETPEPYLTWLAERAVELRAALDEERRGSSRKGRSSII</sequence>
<keyword evidence="2" id="KW-1185">Reference proteome</keyword>
<organism evidence="1 2">
    <name type="scientific">Nonomuraea longicatena</name>
    <dbReference type="NCBI Taxonomy" id="83682"/>
    <lineage>
        <taxon>Bacteria</taxon>
        <taxon>Bacillati</taxon>
        <taxon>Actinomycetota</taxon>
        <taxon>Actinomycetes</taxon>
        <taxon>Streptosporangiales</taxon>
        <taxon>Streptosporangiaceae</taxon>
        <taxon>Nonomuraea</taxon>
    </lineage>
</organism>
<dbReference type="EMBL" id="BAAAHQ010000004">
    <property type="protein sequence ID" value="GAA0916362.1"/>
    <property type="molecule type" value="Genomic_DNA"/>
</dbReference>
<gene>
    <name evidence="1" type="ORF">GCM10009560_11490</name>
</gene>